<dbReference type="AlphaFoldDB" id="A0A0D8ZPT8"/>
<organism evidence="1 2">
    <name type="scientific">Aliterella atlantica CENA595</name>
    <dbReference type="NCBI Taxonomy" id="1618023"/>
    <lineage>
        <taxon>Bacteria</taxon>
        <taxon>Bacillati</taxon>
        <taxon>Cyanobacteriota</taxon>
        <taxon>Cyanophyceae</taxon>
        <taxon>Chroococcidiopsidales</taxon>
        <taxon>Aliterellaceae</taxon>
        <taxon>Aliterella</taxon>
    </lineage>
</organism>
<dbReference type="RefSeq" id="WP_045055605.1">
    <property type="nucleotide sequence ID" value="NZ_CAWMDP010000003.1"/>
</dbReference>
<evidence type="ECO:0008006" key="3">
    <source>
        <dbReference type="Google" id="ProtNLM"/>
    </source>
</evidence>
<dbReference type="EMBL" id="JYON01000017">
    <property type="protein sequence ID" value="KJH70823.1"/>
    <property type="molecule type" value="Genomic_DNA"/>
</dbReference>
<proteinExistence type="predicted"/>
<evidence type="ECO:0000313" key="2">
    <source>
        <dbReference type="Proteomes" id="UP000032452"/>
    </source>
</evidence>
<gene>
    <name evidence="1" type="ORF">UH38_15585</name>
</gene>
<dbReference type="OrthoDB" id="573505at2"/>
<comment type="caution">
    <text evidence="1">The sequence shown here is derived from an EMBL/GenBank/DDBJ whole genome shotgun (WGS) entry which is preliminary data.</text>
</comment>
<dbReference type="STRING" id="1618023.UH38_15585"/>
<accession>A0A0D8ZPT8</accession>
<dbReference type="Proteomes" id="UP000032452">
    <property type="component" value="Unassembled WGS sequence"/>
</dbReference>
<sequence length="82" mass="9805">MNRWQNYKQLELIPDSAPAPKSRKLNIAYPLVAGWRSLLNALAREQVYEQRTEYLERCWLMSYSEPYSNKSPALRKLWNLMD</sequence>
<keyword evidence="2" id="KW-1185">Reference proteome</keyword>
<name>A0A0D8ZPT8_9CYAN</name>
<reference evidence="1 2" key="1">
    <citation type="submission" date="2015-02" db="EMBL/GenBank/DDBJ databases">
        <title>Draft genome of a novel marine cyanobacterium (Chroococcales) isolated from South Atlantic Ocean.</title>
        <authorList>
            <person name="Rigonato J."/>
            <person name="Alvarenga D.O."/>
            <person name="Branco L.H."/>
            <person name="Varani A.M."/>
            <person name="Brandini F.P."/>
            <person name="Fiore M.F."/>
        </authorList>
    </citation>
    <scope>NUCLEOTIDE SEQUENCE [LARGE SCALE GENOMIC DNA]</scope>
    <source>
        <strain evidence="1 2">CENA595</strain>
    </source>
</reference>
<protein>
    <recommendedName>
        <fullName evidence="3">Transposase</fullName>
    </recommendedName>
</protein>
<evidence type="ECO:0000313" key="1">
    <source>
        <dbReference type="EMBL" id="KJH70823.1"/>
    </source>
</evidence>